<dbReference type="PANTHER" id="PTHR36019:SF3">
    <property type="entry name" value="PLANT_PROTEIN"/>
    <property type="match status" value="1"/>
</dbReference>
<reference evidence="1" key="1">
    <citation type="submission" date="2019-09" db="EMBL/GenBank/DDBJ databases">
        <title>Draft genome information of white flower Hibiscus syriacus.</title>
        <authorList>
            <person name="Kim Y.-M."/>
        </authorList>
    </citation>
    <scope>NUCLEOTIDE SEQUENCE [LARGE SCALE GENOMIC DNA]</scope>
    <source>
        <strain evidence="1">YM2019G1</strain>
    </source>
</reference>
<name>A0A6A2ZFE2_HIBSY</name>
<evidence type="ECO:0000313" key="2">
    <source>
        <dbReference type="Proteomes" id="UP000436088"/>
    </source>
</evidence>
<dbReference type="OrthoDB" id="1847777at2759"/>
<keyword evidence="2" id="KW-1185">Reference proteome</keyword>
<proteinExistence type="predicted"/>
<accession>A0A6A2ZFE2</accession>
<comment type="caution">
    <text evidence="1">The sequence shown here is derived from an EMBL/GenBank/DDBJ whole genome shotgun (WGS) entry which is preliminary data.</text>
</comment>
<organism evidence="1 2">
    <name type="scientific">Hibiscus syriacus</name>
    <name type="common">Rose of Sharon</name>
    <dbReference type="NCBI Taxonomy" id="106335"/>
    <lineage>
        <taxon>Eukaryota</taxon>
        <taxon>Viridiplantae</taxon>
        <taxon>Streptophyta</taxon>
        <taxon>Embryophyta</taxon>
        <taxon>Tracheophyta</taxon>
        <taxon>Spermatophyta</taxon>
        <taxon>Magnoliopsida</taxon>
        <taxon>eudicotyledons</taxon>
        <taxon>Gunneridae</taxon>
        <taxon>Pentapetalae</taxon>
        <taxon>rosids</taxon>
        <taxon>malvids</taxon>
        <taxon>Malvales</taxon>
        <taxon>Malvaceae</taxon>
        <taxon>Malvoideae</taxon>
        <taxon>Hibiscus</taxon>
    </lineage>
</organism>
<sequence>MSLNCLNCQILKRTDSDNDIDHHCAKPIYTRKIRSKDCRSKSEISPAVYEQLRREDPIMPVIGSKKGHHRRLNTIDNGAVAFEVDGNPRLLRSPGMRRDWSFEMKR</sequence>
<dbReference type="PANTHER" id="PTHR36019">
    <property type="entry name" value="PLANT/PROTEIN"/>
    <property type="match status" value="1"/>
</dbReference>
<evidence type="ECO:0000313" key="1">
    <source>
        <dbReference type="EMBL" id="KAE8690260.1"/>
    </source>
</evidence>
<dbReference type="AlphaFoldDB" id="A0A6A2ZFE2"/>
<dbReference type="Proteomes" id="UP000436088">
    <property type="component" value="Unassembled WGS sequence"/>
</dbReference>
<gene>
    <name evidence="1" type="ORF">F3Y22_tig00110904pilonHSYRG00189</name>
</gene>
<protein>
    <submittedName>
        <fullName evidence="1">Uncharacterized protein</fullName>
    </submittedName>
</protein>
<dbReference type="EMBL" id="VEPZ02001156">
    <property type="protein sequence ID" value="KAE8690260.1"/>
    <property type="molecule type" value="Genomic_DNA"/>
</dbReference>